<keyword evidence="3" id="KW-1185">Reference proteome</keyword>
<dbReference type="EnsemblPlants" id="Solyc11g011085.1.1">
    <property type="protein sequence ID" value="Solyc11g011085.1.1"/>
    <property type="gene ID" value="Solyc11g011085.1"/>
</dbReference>
<name>A0A3Q7ISB8_SOLLC</name>
<proteinExistence type="predicted"/>
<accession>A0A3Q7ISB8</accession>
<evidence type="ECO:0000313" key="3">
    <source>
        <dbReference type="Proteomes" id="UP000004994"/>
    </source>
</evidence>
<dbReference type="Gramene" id="Solyc11g011085.1.1">
    <property type="protein sequence ID" value="Solyc11g011085.1.1"/>
    <property type="gene ID" value="Solyc11g011085.1"/>
</dbReference>
<dbReference type="Proteomes" id="UP000004994">
    <property type="component" value="Chromosome 11"/>
</dbReference>
<sequence length="145" mass="16768">MELSVSHLTSQSKRTKGKLYPGTKWRSGGRVTILPSDVELKIGELERDGNPNNHQGVHYKFLTKLQIALPMHSTLIKQALFTCVHVAWKETKQGRLQEKARKTGHPRAHQRAFKKTSSGNELKIEQMNLKDNETRERRCWEIQVR</sequence>
<organism evidence="2">
    <name type="scientific">Solanum lycopersicum</name>
    <name type="common">Tomato</name>
    <name type="synonym">Lycopersicon esculentum</name>
    <dbReference type="NCBI Taxonomy" id="4081"/>
    <lineage>
        <taxon>Eukaryota</taxon>
        <taxon>Viridiplantae</taxon>
        <taxon>Streptophyta</taxon>
        <taxon>Embryophyta</taxon>
        <taxon>Tracheophyta</taxon>
        <taxon>Spermatophyta</taxon>
        <taxon>Magnoliopsida</taxon>
        <taxon>eudicotyledons</taxon>
        <taxon>Gunneridae</taxon>
        <taxon>Pentapetalae</taxon>
        <taxon>asterids</taxon>
        <taxon>lamiids</taxon>
        <taxon>Solanales</taxon>
        <taxon>Solanaceae</taxon>
        <taxon>Solanoideae</taxon>
        <taxon>Solaneae</taxon>
        <taxon>Solanum</taxon>
        <taxon>Solanum subgen. Lycopersicon</taxon>
    </lineage>
</organism>
<feature type="region of interest" description="Disordered" evidence="1">
    <location>
        <begin position="1"/>
        <end position="22"/>
    </location>
</feature>
<reference evidence="2" key="1">
    <citation type="journal article" date="2012" name="Nature">
        <title>The tomato genome sequence provides insights into fleshy fruit evolution.</title>
        <authorList>
            <consortium name="Tomato Genome Consortium"/>
        </authorList>
    </citation>
    <scope>NUCLEOTIDE SEQUENCE [LARGE SCALE GENOMIC DNA]</scope>
    <source>
        <strain evidence="2">cv. Heinz 1706</strain>
    </source>
</reference>
<feature type="compositionally biased region" description="Polar residues" evidence="1">
    <location>
        <begin position="1"/>
        <end position="12"/>
    </location>
</feature>
<evidence type="ECO:0000313" key="2">
    <source>
        <dbReference type="EnsemblPlants" id="Solyc11g011085.1.1"/>
    </source>
</evidence>
<dbReference type="InParanoid" id="A0A3Q7ISB8"/>
<reference evidence="2" key="2">
    <citation type="submission" date="2019-01" db="UniProtKB">
        <authorList>
            <consortium name="EnsemblPlants"/>
        </authorList>
    </citation>
    <scope>IDENTIFICATION</scope>
    <source>
        <strain evidence="2">cv. Heinz 1706</strain>
    </source>
</reference>
<protein>
    <submittedName>
        <fullName evidence="2">Uncharacterized protein</fullName>
    </submittedName>
</protein>
<dbReference type="AlphaFoldDB" id="A0A3Q7ISB8"/>
<evidence type="ECO:0000256" key="1">
    <source>
        <dbReference type="SAM" id="MobiDB-lite"/>
    </source>
</evidence>